<keyword evidence="1" id="KW-0472">Membrane</keyword>
<feature type="transmembrane region" description="Helical" evidence="1">
    <location>
        <begin position="21"/>
        <end position="42"/>
    </location>
</feature>
<keyword evidence="1" id="KW-0812">Transmembrane</keyword>
<keyword evidence="3" id="KW-1185">Reference proteome</keyword>
<protein>
    <submittedName>
        <fullName evidence="2">Uncharacterized protein</fullName>
    </submittedName>
</protein>
<comment type="caution">
    <text evidence="2">The sequence shown here is derived from an EMBL/GenBank/DDBJ whole genome shotgun (WGS) entry which is preliminary data.</text>
</comment>
<sequence>MSTRRALTAFAQWWVEPAPRWSLVVGAPLVVVLVSLVAWDLVGGDGTPAWVPAAANVIVLWGLIPVVVGGWIHAYVRTYRREGQQAG</sequence>
<organism evidence="2 3">
    <name type="scientific">Demequina activiva</name>
    <dbReference type="NCBI Taxonomy" id="1582364"/>
    <lineage>
        <taxon>Bacteria</taxon>
        <taxon>Bacillati</taxon>
        <taxon>Actinomycetota</taxon>
        <taxon>Actinomycetes</taxon>
        <taxon>Micrococcales</taxon>
        <taxon>Demequinaceae</taxon>
        <taxon>Demequina</taxon>
    </lineage>
</organism>
<name>A0A919Q0W3_9MICO</name>
<gene>
    <name evidence="2" type="ORF">Dac01nite_07260</name>
</gene>
<keyword evidence="1" id="KW-1133">Transmembrane helix</keyword>
<proteinExistence type="predicted"/>
<dbReference type="EMBL" id="BONR01000001">
    <property type="protein sequence ID" value="GIG53974.1"/>
    <property type="molecule type" value="Genomic_DNA"/>
</dbReference>
<dbReference type="RefSeq" id="WP_203653427.1">
    <property type="nucleotide sequence ID" value="NZ_BONR01000001.1"/>
</dbReference>
<dbReference type="Proteomes" id="UP000652354">
    <property type="component" value="Unassembled WGS sequence"/>
</dbReference>
<accession>A0A919Q0W3</accession>
<reference evidence="2" key="1">
    <citation type="submission" date="2021-01" db="EMBL/GenBank/DDBJ databases">
        <title>Whole genome shotgun sequence of Demequina activiva NBRC 110675.</title>
        <authorList>
            <person name="Komaki H."/>
            <person name="Tamura T."/>
        </authorList>
    </citation>
    <scope>NUCLEOTIDE SEQUENCE</scope>
    <source>
        <strain evidence="2">NBRC 110675</strain>
    </source>
</reference>
<evidence type="ECO:0000313" key="3">
    <source>
        <dbReference type="Proteomes" id="UP000652354"/>
    </source>
</evidence>
<dbReference type="AlphaFoldDB" id="A0A919Q0W3"/>
<evidence type="ECO:0000256" key="1">
    <source>
        <dbReference type="SAM" id="Phobius"/>
    </source>
</evidence>
<feature type="transmembrane region" description="Helical" evidence="1">
    <location>
        <begin position="54"/>
        <end position="76"/>
    </location>
</feature>
<evidence type="ECO:0000313" key="2">
    <source>
        <dbReference type="EMBL" id="GIG53974.1"/>
    </source>
</evidence>